<reference evidence="2" key="1">
    <citation type="submission" date="2021-01" db="EMBL/GenBank/DDBJ databases">
        <authorList>
            <person name="Corre E."/>
            <person name="Pelletier E."/>
            <person name="Niang G."/>
            <person name="Scheremetjew M."/>
            <person name="Finn R."/>
            <person name="Kale V."/>
            <person name="Holt S."/>
            <person name="Cochrane G."/>
            <person name="Meng A."/>
            <person name="Brown T."/>
            <person name="Cohen L."/>
        </authorList>
    </citation>
    <scope>NUCLEOTIDE SEQUENCE</scope>
    <source>
        <strain evidence="2">NY070348D</strain>
    </source>
</reference>
<evidence type="ECO:0000256" key="1">
    <source>
        <dbReference type="SAM" id="SignalP"/>
    </source>
</evidence>
<proteinExistence type="predicted"/>
<dbReference type="AlphaFoldDB" id="A0A7S2RQP8"/>
<sequence length="374" mass="39701">MKLVLVAGLVASLGAVGDGCPTGLGTVQAIAKGTTKATVLGCKDLAGVAMSKDVTKKYEECEKMTSVVEMMGCYSEKFMALPGATAAVQKCLDAECAVPEVRQFVSDASTCSEPVSTWLPKFGATLCPNELVKNNSGECLVFNACDGETIDICTSTVSTVFSKLMTSDMANRCAGISNAPAPPSDPKCPGATQVVDVAMELFQNKKLINKLMAVQNNLERCGKSPSCAMSEGNSTRTFMAHLCANDKFNALYTDFVSDKCATPTVTYIEQLLNDVCSVLDGDLKKTCESALNKQIKGVMETLNRVCETDLFKPLCNIPVNALTTTMDLADFGCGSAYIEALAEEVRKSEGRGSSAPGQMVQHAMALALAFMFFN</sequence>
<feature type="chain" id="PRO_5030823252" evidence="1">
    <location>
        <begin position="20"/>
        <end position="374"/>
    </location>
</feature>
<organism evidence="2">
    <name type="scientific">Mucochytrium quahogii</name>
    <dbReference type="NCBI Taxonomy" id="96639"/>
    <lineage>
        <taxon>Eukaryota</taxon>
        <taxon>Sar</taxon>
        <taxon>Stramenopiles</taxon>
        <taxon>Bigyra</taxon>
        <taxon>Labyrinthulomycetes</taxon>
        <taxon>Thraustochytrida</taxon>
        <taxon>Thraustochytriidae</taxon>
        <taxon>Mucochytrium</taxon>
    </lineage>
</organism>
<name>A0A7S2RQP8_9STRA</name>
<gene>
    <name evidence="2" type="ORF">QSP1433_LOCUS6008</name>
</gene>
<evidence type="ECO:0000313" key="2">
    <source>
        <dbReference type="EMBL" id="CAD9678008.1"/>
    </source>
</evidence>
<accession>A0A7S2RQP8</accession>
<feature type="signal peptide" evidence="1">
    <location>
        <begin position="1"/>
        <end position="19"/>
    </location>
</feature>
<protein>
    <submittedName>
        <fullName evidence="2">Uncharacterized protein</fullName>
    </submittedName>
</protein>
<dbReference type="EMBL" id="HBHK01009652">
    <property type="protein sequence ID" value="CAD9678008.1"/>
    <property type="molecule type" value="Transcribed_RNA"/>
</dbReference>
<keyword evidence="1" id="KW-0732">Signal</keyword>